<feature type="binding site" evidence="4">
    <location>
        <begin position="118"/>
        <end position="121"/>
    </location>
    <ligand>
        <name>GTP</name>
        <dbReference type="ChEBI" id="CHEBI:37565"/>
    </ligand>
</feature>
<evidence type="ECO:0000256" key="5">
    <source>
        <dbReference type="PIRSR" id="PIRSR606689-2"/>
    </source>
</evidence>
<name>A0A152A943_TIELA</name>
<comment type="similarity">
    <text evidence="1 6">Belongs to the small GTPase superfamily. Arf family.</text>
</comment>
<evidence type="ECO:0000256" key="1">
    <source>
        <dbReference type="ARBA" id="ARBA00010290"/>
    </source>
</evidence>
<comment type="caution">
    <text evidence="7">The sequence shown here is derived from an EMBL/GenBank/DDBJ whole genome shotgun (WGS) entry which is preliminary data.</text>
</comment>
<evidence type="ECO:0000313" key="8">
    <source>
        <dbReference type="Proteomes" id="UP000076078"/>
    </source>
</evidence>
<evidence type="ECO:0000256" key="3">
    <source>
        <dbReference type="ARBA" id="ARBA00023134"/>
    </source>
</evidence>
<dbReference type="InterPro" id="IPR024156">
    <property type="entry name" value="Small_GTPase_ARF"/>
</dbReference>
<evidence type="ECO:0000256" key="2">
    <source>
        <dbReference type="ARBA" id="ARBA00022741"/>
    </source>
</evidence>
<reference evidence="7 8" key="1">
    <citation type="submission" date="2015-12" db="EMBL/GenBank/DDBJ databases">
        <title>Dictyostelia acquired genes for synthesis and detection of signals that induce cell-type specialization by lateral gene transfer from prokaryotes.</title>
        <authorList>
            <person name="Gloeckner G."/>
            <person name="Schaap P."/>
        </authorList>
    </citation>
    <scope>NUCLEOTIDE SEQUENCE [LARGE SCALE GENOMIC DNA]</scope>
    <source>
        <strain evidence="7 8">TK</strain>
    </source>
</reference>
<keyword evidence="2 4" id="KW-0547">Nucleotide-binding</keyword>
<dbReference type="PRINTS" id="PR00328">
    <property type="entry name" value="SAR1GTPBP"/>
</dbReference>
<accession>A0A152A943</accession>
<proteinExistence type="inferred from homology"/>
<dbReference type="InterPro" id="IPR006689">
    <property type="entry name" value="Small_GTPase_ARF/SAR"/>
</dbReference>
<dbReference type="InParanoid" id="A0A152A943"/>
<dbReference type="SMART" id="SM00177">
    <property type="entry name" value="ARF"/>
    <property type="match status" value="1"/>
</dbReference>
<evidence type="ECO:0000313" key="7">
    <source>
        <dbReference type="EMBL" id="KYR02740.1"/>
    </source>
</evidence>
<dbReference type="InterPro" id="IPR027417">
    <property type="entry name" value="P-loop_NTPase"/>
</dbReference>
<feature type="binding site" evidence="5">
    <location>
        <position position="42"/>
    </location>
    <ligand>
        <name>Mg(2+)</name>
        <dbReference type="ChEBI" id="CHEBI:18420"/>
    </ligand>
</feature>
<sequence>MGGSGSKEMACHKILLIGLSGSGKTTLLYQLKLQQVVIAVPSIAFNVEKIQHADCIFEIFDVGGNLKSTWIHHYEATDAIAFVMDATNRTNLKDIKFELDLMFKDKTLDGVPLLLIANKQDQSNPMKSEEIIRELQLNDIKDRDWHVQPCTAIQTVSEGGGLHDALVYLSDIVEKKKKADKKKKKVKKTSK</sequence>
<feature type="binding site" evidence="5">
    <location>
        <position position="25"/>
    </location>
    <ligand>
        <name>Mg(2+)</name>
        <dbReference type="ChEBI" id="CHEBI:18420"/>
    </ligand>
</feature>
<dbReference type="SMART" id="SM00178">
    <property type="entry name" value="SAR"/>
    <property type="match status" value="1"/>
</dbReference>
<keyword evidence="5" id="KW-0460">Magnesium</keyword>
<organism evidence="7 8">
    <name type="scientific">Tieghemostelium lacteum</name>
    <name type="common">Slime mold</name>
    <name type="synonym">Dictyostelium lacteum</name>
    <dbReference type="NCBI Taxonomy" id="361077"/>
    <lineage>
        <taxon>Eukaryota</taxon>
        <taxon>Amoebozoa</taxon>
        <taxon>Evosea</taxon>
        <taxon>Eumycetozoa</taxon>
        <taxon>Dictyostelia</taxon>
        <taxon>Dictyosteliales</taxon>
        <taxon>Raperosteliaceae</taxon>
        <taxon>Tieghemostelium</taxon>
    </lineage>
</organism>
<dbReference type="GO" id="GO:0003924">
    <property type="term" value="F:GTPase activity"/>
    <property type="evidence" value="ECO:0007669"/>
    <property type="project" value="InterPro"/>
</dbReference>
<dbReference type="CDD" id="cd00878">
    <property type="entry name" value="Arf_Arl"/>
    <property type="match status" value="1"/>
</dbReference>
<protein>
    <submittedName>
        <fullName evidence="7">ADP-ribosylation factor-related protein</fullName>
    </submittedName>
</protein>
<gene>
    <name evidence="7" type="ORF">DLAC_00205</name>
</gene>
<evidence type="ECO:0000256" key="4">
    <source>
        <dbReference type="PIRSR" id="PIRSR606689-1"/>
    </source>
</evidence>
<keyword evidence="3 4" id="KW-0342">GTP-binding</keyword>
<dbReference type="PANTHER" id="PTHR11711">
    <property type="entry name" value="ADP RIBOSYLATION FACTOR-RELATED"/>
    <property type="match status" value="1"/>
</dbReference>
<evidence type="ECO:0000256" key="6">
    <source>
        <dbReference type="RuleBase" id="RU003925"/>
    </source>
</evidence>
<dbReference type="InterPro" id="IPR005225">
    <property type="entry name" value="Small_GTP-bd"/>
</dbReference>
<dbReference type="OMA" id="ESENKCH"/>
<dbReference type="EMBL" id="LODT01000001">
    <property type="protein sequence ID" value="KYR02740.1"/>
    <property type="molecule type" value="Genomic_DNA"/>
</dbReference>
<dbReference type="Pfam" id="PF00025">
    <property type="entry name" value="Arf"/>
    <property type="match status" value="1"/>
</dbReference>
<dbReference type="OrthoDB" id="414781at2759"/>
<dbReference type="Proteomes" id="UP000076078">
    <property type="component" value="Unassembled WGS sequence"/>
</dbReference>
<dbReference type="Gene3D" id="3.40.50.300">
    <property type="entry name" value="P-loop containing nucleotide triphosphate hydrolases"/>
    <property type="match status" value="1"/>
</dbReference>
<dbReference type="STRING" id="361077.A0A152A943"/>
<keyword evidence="5" id="KW-0479">Metal-binding</keyword>
<dbReference type="GO" id="GO:0046872">
    <property type="term" value="F:metal ion binding"/>
    <property type="evidence" value="ECO:0007669"/>
    <property type="project" value="UniProtKB-KW"/>
</dbReference>
<feature type="binding site" evidence="4">
    <location>
        <position position="64"/>
    </location>
    <ligand>
        <name>GTP</name>
        <dbReference type="ChEBI" id="CHEBI:37565"/>
    </ligand>
</feature>
<feature type="binding site" evidence="4">
    <location>
        <begin position="18"/>
        <end position="25"/>
    </location>
    <ligand>
        <name>GTP</name>
        <dbReference type="ChEBI" id="CHEBI:37565"/>
    </ligand>
</feature>
<dbReference type="GO" id="GO:0005525">
    <property type="term" value="F:GTP binding"/>
    <property type="evidence" value="ECO:0007669"/>
    <property type="project" value="UniProtKB-KW"/>
</dbReference>
<keyword evidence="8" id="KW-1185">Reference proteome</keyword>
<dbReference type="PROSITE" id="PS51417">
    <property type="entry name" value="ARF"/>
    <property type="match status" value="1"/>
</dbReference>
<dbReference type="SUPFAM" id="SSF52540">
    <property type="entry name" value="P-loop containing nucleoside triphosphate hydrolases"/>
    <property type="match status" value="1"/>
</dbReference>
<dbReference type="NCBIfam" id="TIGR00231">
    <property type="entry name" value="small_GTP"/>
    <property type="match status" value="1"/>
</dbReference>
<dbReference type="AlphaFoldDB" id="A0A152A943"/>
<dbReference type="FunFam" id="3.40.50.300:FF:001166">
    <property type="entry name" value="ADP-ribosylation factor D"/>
    <property type="match status" value="1"/>
</dbReference>